<dbReference type="Proteomes" id="UP000326198">
    <property type="component" value="Unassembled WGS sequence"/>
</dbReference>
<keyword evidence="1" id="KW-0812">Transmembrane</keyword>
<keyword evidence="1" id="KW-1133">Transmembrane helix</keyword>
<organism evidence="2 3">
    <name type="scientific">Aspergillus bertholletiae</name>
    <dbReference type="NCBI Taxonomy" id="1226010"/>
    <lineage>
        <taxon>Eukaryota</taxon>
        <taxon>Fungi</taxon>
        <taxon>Dikarya</taxon>
        <taxon>Ascomycota</taxon>
        <taxon>Pezizomycotina</taxon>
        <taxon>Eurotiomycetes</taxon>
        <taxon>Eurotiomycetidae</taxon>
        <taxon>Eurotiales</taxon>
        <taxon>Aspergillaceae</taxon>
        <taxon>Aspergillus</taxon>
        <taxon>Aspergillus subgen. Circumdati</taxon>
    </lineage>
</organism>
<evidence type="ECO:0000313" key="3">
    <source>
        <dbReference type="Proteomes" id="UP000326198"/>
    </source>
</evidence>
<name>A0A5N7AQK7_9EURO</name>
<accession>A0A5N7AQK7</accession>
<dbReference type="AlphaFoldDB" id="A0A5N7AQK7"/>
<keyword evidence="1" id="KW-0472">Membrane</keyword>
<feature type="transmembrane region" description="Helical" evidence="1">
    <location>
        <begin position="75"/>
        <end position="98"/>
    </location>
</feature>
<proteinExistence type="predicted"/>
<evidence type="ECO:0000313" key="2">
    <source>
        <dbReference type="EMBL" id="KAE8371030.1"/>
    </source>
</evidence>
<protein>
    <submittedName>
        <fullName evidence="2">Uncharacterized protein</fullName>
    </submittedName>
</protein>
<keyword evidence="3" id="KW-1185">Reference proteome</keyword>
<reference evidence="2 3" key="1">
    <citation type="submission" date="2019-04" db="EMBL/GenBank/DDBJ databases">
        <title>Friends and foes A comparative genomics studyof 23 Aspergillus species from section Flavi.</title>
        <authorList>
            <consortium name="DOE Joint Genome Institute"/>
            <person name="Kjaerbolling I."/>
            <person name="Vesth T."/>
            <person name="Frisvad J.C."/>
            <person name="Nybo J.L."/>
            <person name="Theobald S."/>
            <person name="Kildgaard S."/>
            <person name="Isbrandt T."/>
            <person name="Kuo A."/>
            <person name="Sato A."/>
            <person name="Lyhne E.K."/>
            <person name="Kogle M.E."/>
            <person name="Wiebenga A."/>
            <person name="Kun R.S."/>
            <person name="Lubbers R.J."/>
            <person name="Makela M.R."/>
            <person name="Barry K."/>
            <person name="Chovatia M."/>
            <person name="Clum A."/>
            <person name="Daum C."/>
            <person name="Haridas S."/>
            <person name="He G."/>
            <person name="LaButti K."/>
            <person name="Lipzen A."/>
            <person name="Mondo S."/>
            <person name="Riley R."/>
            <person name="Salamov A."/>
            <person name="Simmons B.A."/>
            <person name="Magnuson J.K."/>
            <person name="Henrissat B."/>
            <person name="Mortensen U.H."/>
            <person name="Larsen T.O."/>
            <person name="Devries R.P."/>
            <person name="Grigoriev I.V."/>
            <person name="Machida M."/>
            <person name="Baker S.E."/>
            <person name="Andersen M.R."/>
        </authorList>
    </citation>
    <scope>NUCLEOTIDE SEQUENCE [LARGE SCALE GENOMIC DNA]</scope>
    <source>
        <strain evidence="2 3">IBT 29228</strain>
    </source>
</reference>
<evidence type="ECO:0000256" key="1">
    <source>
        <dbReference type="SAM" id="Phobius"/>
    </source>
</evidence>
<dbReference type="EMBL" id="ML736510">
    <property type="protein sequence ID" value="KAE8371030.1"/>
    <property type="molecule type" value="Genomic_DNA"/>
</dbReference>
<sequence>MSCTRVGCSRSIFKDISQSGASIIESWPGASRISAAMIRSRRILFSFYYFPFYSTHVERLKELQWTSSWVNWQCFVLSFICSPEILVVVVVDGLYLVFQGG</sequence>
<gene>
    <name evidence="2" type="ORF">BDV26DRAFT_276881</name>
</gene>